<feature type="transmembrane region" description="Helical" evidence="1">
    <location>
        <begin position="199"/>
        <end position="217"/>
    </location>
</feature>
<name>A0A354YZ40_9FIRM</name>
<feature type="transmembrane region" description="Helical" evidence="1">
    <location>
        <begin position="151"/>
        <end position="175"/>
    </location>
</feature>
<gene>
    <name evidence="3" type="ORF">DDZ44_06175</name>
</gene>
<evidence type="ECO:0000313" key="4">
    <source>
        <dbReference type="Proteomes" id="UP000263273"/>
    </source>
</evidence>
<feature type="domain" description="Zinc-ribbon" evidence="2">
    <location>
        <begin position="4"/>
        <end position="25"/>
    </location>
</feature>
<proteinExistence type="predicted"/>
<comment type="caution">
    <text evidence="3">The sequence shown here is derived from an EMBL/GenBank/DDBJ whole genome shotgun (WGS) entry which is preliminary data.</text>
</comment>
<feature type="transmembrane region" description="Helical" evidence="1">
    <location>
        <begin position="229"/>
        <end position="248"/>
    </location>
</feature>
<organism evidence="3 4">
    <name type="scientific">Syntrophomonas wolfei</name>
    <dbReference type="NCBI Taxonomy" id="863"/>
    <lineage>
        <taxon>Bacteria</taxon>
        <taxon>Bacillati</taxon>
        <taxon>Bacillota</taxon>
        <taxon>Clostridia</taxon>
        <taxon>Eubacteriales</taxon>
        <taxon>Syntrophomonadaceae</taxon>
        <taxon>Syntrophomonas</taxon>
    </lineage>
</organism>
<dbReference type="Proteomes" id="UP000263273">
    <property type="component" value="Unassembled WGS sequence"/>
</dbReference>
<keyword evidence="1" id="KW-0472">Membrane</keyword>
<feature type="transmembrane region" description="Helical" evidence="1">
    <location>
        <begin position="110"/>
        <end position="131"/>
    </location>
</feature>
<dbReference type="EMBL" id="DNZF01000138">
    <property type="protein sequence ID" value="HBK53502.1"/>
    <property type="molecule type" value="Genomic_DNA"/>
</dbReference>
<feature type="transmembrane region" description="Helical" evidence="1">
    <location>
        <begin position="292"/>
        <end position="310"/>
    </location>
</feature>
<keyword evidence="1" id="KW-1133">Transmembrane helix</keyword>
<dbReference type="Pfam" id="PF13240">
    <property type="entry name" value="Zn_Ribbon_1"/>
    <property type="match status" value="1"/>
</dbReference>
<accession>A0A354YZ40</accession>
<evidence type="ECO:0000313" key="3">
    <source>
        <dbReference type="EMBL" id="HBK53502.1"/>
    </source>
</evidence>
<dbReference type="InterPro" id="IPR026870">
    <property type="entry name" value="Zinc_ribbon_dom"/>
</dbReference>
<keyword evidence="1" id="KW-0812">Transmembrane</keyword>
<dbReference type="AlphaFoldDB" id="A0A354YZ40"/>
<reference evidence="3 4" key="1">
    <citation type="journal article" date="2018" name="Nat. Biotechnol.">
        <title>A standardized bacterial taxonomy based on genome phylogeny substantially revises the tree of life.</title>
        <authorList>
            <person name="Parks D.H."/>
            <person name="Chuvochina M."/>
            <person name="Waite D.W."/>
            <person name="Rinke C."/>
            <person name="Skarshewski A."/>
            <person name="Chaumeil P.A."/>
            <person name="Hugenholtz P."/>
        </authorList>
    </citation>
    <scope>NUCLEOTIDE SEQUENCE [LARGE SCALE GENOMIC DNA]</scope>
    <source>
        <strain evidence="3">UBA10948</strain>
    </source>
</reference>
<sequence length="319" mass="33207">MSKFCVACGIQLKDDAKFCTGCGAAVTKQNMVKNDISEKVSTTISQQTTKTVKQMLNTSFAPVTAGETTLSQELFPLSMPEIANVFGVIGSGIKRMLGGFKAAFRDKKQLIPALVLGALWVLLIFLPIVGIDSAPVKFLSWLTFAQGGLNGGIISQMGGILGKGLLAALFTSLIIDKSTLGQIKVGISALTGGLKGDKATLASWLLGMALALILYNLMVGSTSLQNSMAAIACLGLSLRGLANGGGFARQFFTSLLYKKSVSTTGIQRFMVGWAVGFALALVVSVLPGGINGYILGGILFIVAGIAKLIGGKSEEVTVQ</sequence>
<evidence type="ECO:0000256" key="1">
    <source>
        <dbReference type="SAM" id="Phobius"/>
    </source>
</evidence>
<evidence type="ECO:0000259" key="2">
    <source>
        <dbReference type="Pfam" id="PF13240"/>
    </source>
</evidence>
<feature type="transmembrane region" description="Helical" evidence="1">
    <location>
        <begin position="269"/>
        <end position="286"/>
    </location>
</feature>
<protein>
    <recommendedName>
        <fullName evidence="2">Zinc-ribbon domain-containing protein</fullName>
    </recommendedName>
</protein>